<dbReference type="GO" id="GO:0033942">
    <property type="term" value="F:4-alpha-D-(1-&gt;4)-alpha-D-glucanotrehalose trehalohydrolase activity"/>
    <property type="evidence" value="ECO:0007669"/>
    <property type="project" value="UniProtKB-EC"/>
</dbReference>
<dbReference type="Proteomes" id="UP000216300">
    <property type="component" value="Unassembled WGS sequence"/>
</dbReference>
<evidence type="ECO:0000256" key="17">
    <source>
        <dbReference type="PIRSR" id="PIRSR006337-3"/>
    </source>
</evidence>
<dbReference type="PANTHER" id="PTHR43651:SF11">
    <property type="entry name" value="MALTO-OLIGOSYLTREHALOSE TREHALOHYDROLASE"/>
    <property type="match status" value="1"/>
</dbReference>
<evidence type="ECO:0000256" key="9">
    <source>
        <dbReference type="ARBA" id="ARBA00023295"/>
    </source>
</evidence>
<dbReference type="AlphaFoldDB" id="A0A255EBT8"/>
<feature type="site" description="Transition state stabilizer" evidence="17">
    <location>
        <position position="389"/>
    </location>
</feature>
<evidence type="ECO:0000256" key="3">
    <source>
        <dbReference type="ARBA" id="ARBA00008061"/>
    </source>
</evidence>
<accession>A0A255EBT8</accession>
<evidence type="ECO:0000256" key="1">
    <source>
        <dbReference type="ARBA" id="ARBA00004496"/>
    </source>
</evidence>
<organism evidence="19 20">
    <name type="scientific">Parenemella sanctibonifatiensis</name>
    <dbReference type="NCBI Taxonomy" id="2016505"/>
    <lineage>
        <taxon>Bacteria</taxon>
        <taxon>Bacillati</taxon>
        <taxon>Actinomycetota</taxon>
        <taxon>Actinomycetes</taxon>
        <taxon>Propionibacteriales</taxon>
        <taxon>Propionibacteriaceae</taxon>
        <taxon>Parenemella</taxon>
    </lineage>
</organism>
<evidence type="ECO:0000256" key="4">
    <source>
        <dbReference type="ARBA" id="ARBA00012268"/>
    </source>
</evidence>
<dbReference type="InterPro" id="IPR044901">
    <property type="entry name" value="Trehalose_TreZ_E-set_sf"/>
</dbReference>
<evidence type="ECO:0000256" key="2">
    <source>
        <dbReference type="ARBA" id="ARBA00005199"/>
    </source>
</evidence>
<dbReference type="GO" id="GO:0005992">
    <property type="term" value="P:trehalose biosynthetic process"/>
    <property type="evidence" value="ECO:0007669"/>
    <property type="project" value="UniProtKB-UniRule"/>
</dbReference>
<name>A0A255EBT8_9ACTN</name>
<comment type="similarity">
    <text evidence="3 14">Belongs to the glycosyl hydrolase 13 family.</text>
</comment>
<protein>
    <recommendedName>
        <fullName evidence="5 13">Malto-oligosyltrehalose trehalohydrolase</fullName>
        <shortName evidence="14">MTHase</shortName>
        <ecNumber evidence="4 13">3.2.1.141</ecNumber>
    </recommendedName>
    <alternativeName>
        <fullName evidence="11 14">4-alpha-D-((1-&gt;4)-alpha-D-glucano)trehalose trehalohydrolase</fullName>
    </alternativeName>
    <alternativeName>
        <fullName evidence="10 14">Maltooligosyl trehalose trehalohydrolase</fullName>
    </alternativeName>
</protein>
<dbReference type="Gene3D" id="1.10.10.760">
    <property type="entry name" value="E-set domains of sugar-utilizing enzymes"/>
    <property type="match status" value="1"/>
</dbReference>
<keyword evidence="8" id="KW-0119">Carbohydrate metabolism</keyword>
<evidence type="ECO:0000256" key="16">
    <source>
        <dbReference type="PIRSR" id="PIRSR006337-2"/>
    </source>
</evidence>
<dbReference type="CDD" id="cd11325">
    <property type="entry name" value="AmyAc_GTHase"/>
    <property type="match status" value="1"/>
</dbReference>
<comment type="pathway">
    <text evidence="2 14">Glycan biosynthesis; trehalose biosynthesis.</text>
</comment>
<keyword evidence="6" id="KW-0963">Cytoplasm</keyword>
<dbReference type="SUPFAM" id="SSF51445">
    <property type="entry name" value="(Trans)glycosidases"/>
    <property type="match status" value="1"/>
</dbReference>
<dbReference type="PANTHER" id="PTHR43651">
    <property type="entry name" value="1,4-ALPHA-GLUCAN-BRANCHING ENZYME"/>
    <property type="match status" value="1"/>
</dbReference>
<dbReference type="EMBL" id="NMVJ01000010">
    <property type="protein sequence ID" value="OYN89017.1"/>
    <property type="molecule type" value="Genomic_DNA"/>
</dbReference>
<evidence type="ECO:0000313" key="20">
    <source>
        <dbReference type="Proteomes" id="UP000216300"/>
    </source>
</evidence>
<evidence type="ECO:0000313" key="19">
    <source>
        <dbReference type="EMBL" id="OYN89017.1"/>
    </source>
</evidence>
<evidence type="ECO:0000256" key="7">
    <source>
        <dbReference type="ARBA" id="ARBA00022801"/>
    </source>
</evidence>
<dbReference type="InterPro" id="IPR014756">
    <property type="entry name" value="Ig_E-set"/>
</dbReference>
<evidence type="ECO:0000256" key="5">
    <source>
        <dbReference type="ARBA" id="ARBA00015938"/>
    </source>
</evidence>
<dbReference type="CDD" id="cd02853">
    <property type="entry name" value="E_set_MTHase_like_N"/>
    <property type="match status" value="1"/>
</dbReference>
<dbReference type="Pfam" id="PF00128">
    <property type="entry name" value="Alpha-amylase"/>
    <property type="match status" value="1"/>
</dbReference>
<dbReference type="InterPro" id="IPR017853">
    <property type="entry name" value="GH"/>
</dbReference>
<evidence type="ECO:0000256" key="13">
    <source>
        <dbReference type="NCBIfam" id="TIGR02402"/>
    </source>
</evidence>
<evidence type="ECO:0000256" key="15">
    <source>
        <dbReference type="PIRSR" id="PIRSR006337-1"/>
    </source>
</evidence>
<dbReference type="InterPro" id="IPR012768">
    <property type="entry name" value="Trehalose_TreZ"/>
</dbReference>
<dbReference type="UniPathway" id="UPA00299"/>
<feature type="active site" description="Proton donor" evidence="15">
    <location>
        <position position="293"/>
    </location>
</feature>
<feature type="binding site" evidence="16">
    <location>
        <begin position="388"/>
        <end position="393"/>
    </location>
    <ligand>
        <name>substrate</name>
    </ligand>
</feature>
<reference evidence="19 20" key="1">
    <citation type="submission" date="2017-07" db="EMBL/GenBank/DDBJ databases">
        <title>Draft whole genome sequences of clinical Proprionibacteriaceae strains.</title>
        <authorList>
            <person name="Bernier A.-M."/>
            <person name="Bernard K."/>
            <person name="Domingo M.-C."/>
        </authorList>
    </citation>
    <scope>NUCLEOTIDE SEQUENCE [LARGE SCALE GENOMIC DNA]</scope>
    <source>
        <strain evidence="19 20">NML 150081</strain>
    </source>
</reference>
<dbReference type="PIRSF" id="PIRSF006337">
    <property type="entry name" value="Trehalose_TreZ"/>
    <property type="match status" value="1"/>
</dbReference>
<dbReference type="EC" id="3.2.1.141" evidence="4 13"/>
<dbReference type="NCBIfam" id="TIGR02402">
    <property type="entry name" value="trehalose_TreZ"/>
    <property type="match status" value="1"/>
</dbReference>
<dbReference type="InterPro" id="IPR013783">
    <property type="entry name" value="Ig-like_fold"/>
</dbReference>
<evidence type="ECO:0000256" key="11">
    <source>
        <dbReference type="ARBA" id="ARBA00033284"/>
    </source>
</evidence>
<comment type="caution">
    <text evidence="19">The sequence shown here is derived from an EMBL/GenBank/DDBJ whole genome shotgun (WGS) entry which is preliminary data.</text>
</comment>
<keyword evidence="20" id="KW-1185">Reference proteome</keyword>
<evidence type="ECO:0000256" key="12">
    <source>
        <dbReference type="ARBA" id="ARBA00034013"/>
    </source>
</evidence>
<dbReference type="InterPro" id="IPR006047">
    <property type="entry name" value="GH13_cat_dom"/>
</dbReference>
<feature type="active site" description="Nucleophile" evidence="15">
    <location>
        <position position="256"/>
    </location>
</feature>
<dbReference type="OrthoDB" id="9800174at2"/>
<dbReference type="SUPFAM" id="SSF81296">
    <property type="entry name" value="E set domains"/>
    <property type="match status" value="1"/>
</dbReference>
<dbReference type="Gene3D" id="2.60.40.10">
    <property type="entry name" value="Immunoglobulins"/>
    <property type="match status" value="1"/>
</dbReference>
<keyword evidence="7 14" id="KW-0378">Hydrolase</keyword>
<evidence type="ECO:0000256" key="6">
    <source>
        <dbReference type="ARBA" id="ARBA00022490"/>
    </source>
</evidence>
<evidence type="ECO:0000256" key="10">
    <source>
        <dbReference type="ARBA" id="ARBA00032057"/>
    </source>
</evidence>
<feature type="binding site" evidence="16">
    <location>
        <begin position="318"/>
        <end position="322"/>
    </location>
    <ligand>
        <name>substrate</name>
    </ligand>
</feature>
<sequence length="612" mass="67886">MEAVVTNSFDVWAPRVTDLALIAGDVTYAMERDADDWWRPAADLPEEVTSGEVDYGYIVNDDSDTVLPDPRSRWQPDGVHGRSRTFDPEAYQWGDQEWTGRQLAGAVIYELHIGTFTPEGTLDAAIDKLDHLADLGIDLIELMPVNAFNGEAGWGYDGVDWYAVHAPYGGPRAYQRFVDAAHQRGLGVIQDVVYNHFGPSGNYLPVFAPYLNDDVQTGWGAAVNLDGEDSDQVRRYILDNLKMWFVDHHVDGLRLDAVHALVDRTAIHVLEEMAIETEATSAFLGRPLSLIAESDLNDPRLITPREAGGYGLAGQWSDDFHHAVVANLTGDSSGYYADFAQVSALAKVVENGFYHDGTESSFRGRRHGRRIDIPTTPTWRLVVCSDNHDQIGNRADGSRLSSRVSRQQLALAAVVTLLSGCTPMIFEGEEWGASTPFTFFSSHPEPDLAEAVSKGRLEEFAKMDWDPATVPDPQDRETFLSSKLDWDEVDQQPHRDLLDLYRRLIDLRRSHPDFTDPRFDSVSARHEAGQSWLVIDRGEEMAVALNFGAEPAQVPLDEEQELVLEVGEVGLAANPEVIHEAEVTDQPDQPPAYTLTLGGHGAAVLKLVRDQD</sequence>
<dbReference type="Gene3D" id="3.20.20.80">
    <property type="entry name" value="Glycosidases"/>
    <property type="match status" value="1"/>
</dbReference>
<evidence type="ECO:0000256" key="14">
    <source>
        <dbReference type="PIRNR" id="PIRNR006337"/>
    </source>
</evidence>
<dbReference type="SMART" id="SM00642">
    <property type="entry name" value="Aamy"/>
    <property type="match status" value="1"/>
</dbReference>
<keyword evidence="9 14" id="KW-0326">Glycosidase</keyword>
<dbReference type="GO" id="GO:0005737">
    <property type="term" value="C:cytoplasm"/>
    <property type="evidence" value="ECO:0007669"/>
    <property type="project" value="UniProtKB-SubCell"/>
</dbReference>
<proteinExistence type="inferred from homology"/>
<evidence type="ECO:0000259" key="18">
    <source>
        <dbReference type="SMART" id="SM00642"/>
    </source>
</evidence>
<evidence type="ECO:0000256" key="8">
    <source>
        <dbReference type="ARBA" id="ARBA00023277"/>
    </source>
</evidence>
<gene>
    <name evidence="19" type="primary">treZ</name>
    <name evidence="19" type="ORF">CGZ91_12145</name>
</gene>
<feature type="domain" description="Glycosyl hydrolase family 13 catalytic" evidence="18">
    <location>
        <begin position="88"/>
        <end position="456"/>
    </location>
</feature>
<comment type="catalytic activity">
    <reaction evidence="12 14">
        <text>hydrolysis of (1-&gt;4)-alpha-D-glucosidic linkage in 4-alpha-D-[(1-&gt;4)-alpha-D-glucanosyl]n trehalose to yield trehalose and (1-&gt;4)-alpha-D-glucan.</text>
        <dbReference type="EC" id="3.2.1.141"/>
    </reaction>
</comment>
<feature type="binding site" evidence="16">
    <location>
        <begin position="254"/>
        <end position="259"/>
    </location>
    <ligand>
        <name>substrate</name>
    </ligand>
</feature>
<comment type="subcellular location">
    <subcellularLocation>
        <location evidence="1 15">Cytoplasm</location>
    </subcellularLocation>
</comment>